<dbReference type="Pfam" id="PF00881">
    <property type="entry name" value="Nitroreductase"/>
    <property type="match status" value="1"/>
</dbReference>
<proteinExistence type="predicted"/>
<dbReference type="InterPro" id="IPR029479">
    <property type="entry name" value="Nitroreductase"/>
</dbReference>
<sequence>MRYPDVRTVKALVADAVLAPSLHNAQPWTFRYVTADGVVELRADLGRAMPRTDPDHRALYIGCGAALLNLRVAAVHRGLVPDVRLLPDPGDPRLLAAVRLEPAAEGRGPDAELARLHPAIPRRHTSRHPFTDRQVPDPVRQELREAAAHEGAELAFAAAWHAAFLMELARDAESRDALDAAGRQELESWTRLGPEANTAVDGVPEYAFGPRELGGKAPWRDFAGRRPTADRGATVFEHAPQLALLSTRGDQPRDWLSAGQALERVLLCATLAGLATALTSHALESRDLRQFSRPPVSGTGQVQMVLRLGYGPQGTATPRRPVDQVFTAF</sequence>
<accession>A0A918RK88</accession>
<dbReference type="PANTHER" id="PTHR23026">
    <property type="entry name" value="NADPH NITROREDUCTASE"/>
    <property type="match status" value="1"/>
</dbReference>
<evidence type="ECO:0000313" key="2">
    <source>
        <dbReference type="EMBL" id="GGZ98207.1"/>
    </source>
</evidence>
<dbReference type="EMBL" id="BMWH01000017">
    <property type="protein sequence ID" value="GGZ98207.1"/>
    <property type="molecule type" value="Genomic_DNA"/>
</dbReference>
<reference evidence="2" key="1">
    <citation type="journal article" date="2014" name="Int. J. Syst. Evol. Microbiol.">
        <title>Complete genome sequence of Corynebacterium casei LMG S-19264T (=DSM 44701T), isolated from a smear-ripened cheese.</title>
        <authorList>
            <consortium name="US DOE Joint Genome Institute (JGI-PGF)"/>
            <person name="Walter F."/>
            <person name="Albersmeier A."/>
            <person name="Kalinowski J."/>
            <person name="Ruckert C."/>
        </authorList>
    </citation>
    <scope>NUCLEOTIDE SEQUENCE</scope>
    <source>
        <strain evidence="2">JCM 5016</strain>
    </source>
</reference>
<gene>
    <name evidence="2" type="ORF">GCM10010389_41900</name>
</gene>
<dbReference type="NCBIfam" id="NF047509">
    <property type="entry name" value="Rv3131_FMN_oxido"/>
    <property type="match status" value="1"/>
</dbReference>
<comment type="caution">
    <text evidence="2">The sequence shown here is derived from an EMBL/GenBank/DDBJ whole genome shotgun (WGS) entry which is preliminary data.</text>
</comment>
<dbReference type="Proteomes" id="UP000623010">
    <property type="component" value="Unassembled WGS sequence"/>
</dbReference>
<dbReference type="InterPro" id="IPR000415">
    <property type="entry name" value="Nitroreductase-like"/>
</dbReference>
<organism evidence="2 3">
    <name type="scientific">Streptomyces echinoruber</name>
    <dbReference type="NCBI Taxonomy" id="68898"/>
    <lineage>
        <taxon>Bacteria</taxon>
        <taxon>Bacillati</taxon>
        <taxon>Actinomycetota</taxon>
        <taxon>Actinomycetes</taxon>
        <taxon>Kitasatosporales</taxon>
        <taxon>Streptomycetaceae</taxon>
        <taxon>Streptomyces</taxon>
    </lineage>
</organism>
<evidence type="ECO:0000259" key="1">
    <source>
        <dbReference type="Pfam" id="PF00881"/>
    </source>
</evidence>
<dbReference type="Gene3D" id="3.40.109.10">
    <property type="entry name" value="NADH Oxidase"/>
    <property type="match status" value="1"/>
</dbReference>
<feature type="domain" description="Nitroreductase" evidence="1">
    <location>
        <begin position="122"/>
        <end position="310"/>
    </location>
</feature>
<evidence type="ECO:0000313" key="3">
    <source>
        <dbReference type="Proteomes" id="UP000623010"/>
    </source>
</evidence>
<keyword evidence="3" id="KW-1185">Reference proteome</keyword>
<dbReference type="PANTHER" id="PTHR23026:SF123">
    <property type="entry name" value="NAD(P)H NITROREDUCTASE RV3131-RELATED"/>
    <property type="match status" value="1"/>
</dbReference>
<protein>
    <submittedName>
        <fullName evidence="2">Nitroreductase</fullName>
    </submittedName>
</protein>
<reference evidence="2" key="2">
    <citation type="submission" date="2020-09" db="EMBL/GenBank/DDBJ databases">
        <authorList>
            <person name="Sun Q."/>
            <person name="Ohkuma M."/>
        </authorList>
    </citation>
    <scope>NUCLEOTIDE SEQUENCE</scope>
    <source>
        <strain evidence="2">JCM 5016</strain>
    </source>
</reference>
<dbReference type="InterPro" id="IPR050627">
    <property type="entry name" value="Nitroreductase/BluB"/>
</dbReference>
<dbReference type="GO" id="GO:0016491">
    <property type="term" value="F:oxidoreductase activity"/>
    <property type="evidence" value="ECO:0007669"/>
    <property type="project" value="InterPro"/>
</dbReference>
<name>A0A918RK88_9ACTN</name>
<dbReference type="AlphaFoldDB" id="A0A918RK88"/>
<dbReference type="SUPFAM" id="SSF55469">
    <property type="entry name" value="FMN-dependent nitroreductase-like"/>
    <property type="match status" value="2"/>
</dbReference>